<dbReference type="SUPFAM" id="SSF56300">
    <property type="entry name" value="Metallo-dependent phosphatases"/>
    <property type="match status" value="1"/>
</dbReference>
<dbReference type="InterPro" id="IPR029052">
    <property type="entry name" value="Metallo-depent_PP-like"/>
</dbReference>
<evidence type="ECO:0000313" key="6">
    <source>
        <dbReference type="Proteomes" id="UP001082899"/>
    </source>
</evidence>
<dbReference type="PANTHER" id="PTHR31302:SF31">
    <property type="entry name" value="PHOSPHODIESTERASE YAEI"/>
    <property type="match status" value="1"/>
</dbReference>
<comment type="caution">
    <text evidence="5">The sequence shown here is derived from an EMBL/GenBank/DDBJ whole genome shotgun (WGS) entry which is preliminary data.</text>
</comment>
<keyword evidence="3" id="KW-1133">Transmembrane helix</keyword>
<feature type="transmembrane region" description="Helical" evidence="3">
    <location>
        <begin position="91"/>
        <end position="108"/>
    </location>
</feature>
<feature type="transmembrane region" description="Helical" evidence="3">
    <location>
        <begin position="64"/>
        <end position="85"/>
    </location>
</feature>
<accession>A0ABT3ZTF3</accession>
<dbReference type="PANTHER" id="PTHR31302">
    <property type="entry name" value="TRANSMEMBRANE PROTEIN WITH METALLOPHOSPHOESTERASE DOMAIN-RELATED"/>
    <property type="match status" value="1"/>
</dbReference>
<feature type="transmembrane region" description="Helical" evidence="3">
    <location>
        <begin position="32"/>
        <end position="52"/>
    </location>
</feature>
<feature type="domain" description="Calcineurin-like phosphoesterase" evidence="4">
    <location>
        <begin position="160"/>
        <end position="328"/>
    </location>
</feature>
<dbReference type="Gene3D" id="3.60.21.10">
    <property type="match status" value="1"/>
</dbReference>
<dbReference type="InterPro" id="IPR051158">
    <property type="entry name" value="Metallophosphoesterase_sf"/>
</dbReference>
<reference evidence="5" key="1">
    <citation type="submission" date="2022-11" db="EMBL/GenBank/DDBJ databases">
        <title>Robbsia betulipollinis sp. nov., isolated from pollen of birch (Betula pendula).</title>
        <authorList>
            <person name="Shi H."/>
            <person name="Ambika Manirajan B."/>
            <person name="Ratering S."/>
            <person name="Geissler-Plaum R."/>
            <person name="Schnell S."/>
        </authorList>
    </citation>
    <scope>NUCLEOTIDE SEQUENCE</scope>
    <source>
        <strain evidence="5">Bb-Pol-6</strain>
    </source>
</reference>
<organism evidence="5 6">
    <name type="scientific">Robbsia betulipollinis</name>
    <dbReference type="NCBI Taxonomy" id="2981849"/>
    <lineage>
        <taxon>Bacteria</taxon>
        <taxon>Pseudomonadati</taxon>
        <taxon>Pseudomonadota</taxon>
        <taxon>Betaproteobacteria</taxon>
        <taxon>Burkholderiales</taxon>
        <taxon>Burkholderiaceae</taxon>
        <taxon>Robbsia</taxon>
    </lineage>
</organism>
<dbReference type="Proteomes" id="UP001082899">
    <property type="component" value="Unassembled WGS sequence"/>
</dbReference>
<keyword evidence="6" id="KW-1185">Reference proteome</keyword>
<dbReference type="Pfam" id="PF00149">
    <property type="entry name" value="Metallophos"/>
    <property type="match status" value="1"/>
</dbReference>
<keyword evidence="3" id="KW-0812">Transmembrane</keyword>
<gene>
    <name evidence="5" type="ORF">OVY01_20460</name>
</gene>
<evidence type="ECO:0000313" key="5">
    <source>
        <dbReference type="EMBL" id="MCY0389522.1"/>
    </source>
</evidence>
<evidence type="ECO:0000256" key="3">
    <source>
        <dbReference type="SAM" id="Phobius"/>
    </source>
</evidence>
<keyword evidence="1" id="KW-0479">Metal-binding</keyword>
<dbReference type="RefSeq" id="WP_267849419.1">
    <property type="nucleotide sequence ID" value="NZ_JAPMXC010000010.1"/>
</dbReference>
<dbReference type="EMBL" id="JAPMXC010000010">
    <property type="protein sequence ID" value="MCY0389522.1"/>
    <property type="molecule type" value="Genomic_DNA"/>
</dbReference>
<feature type="transmembrane region" description="Helical" evidence="3">
    <location>
        <begin position="120"/>
        <end position="136"/>
    </location>
</feature>
<evidence type="ECO:0000259" key="4">
    <source>
        <dbReference type="Pfam" id="PF00149"/>
    </source>
</evidence>
<feature type="transmembrane region" description="Helical" evidence="3">
    <location>
        <begin position="7"/>
        <end position="26"/>
    </location>
</feature>
<keyword evidence="3" id="KW-0472">Membrane</keyword>
<dbReference type="CDD" id="cd07385">
    <property type="entry name" value="MPP_YkuE_C"/>
    <property type="match status" value="1"/>
</dbReference>
<name>A0ABT3ZTF3_9BURK</name>
<evidence type="ECO:0000256" key="2">
    <source>
        <dbReference type="ARBA" id="ARBA00022801"/>
    </source>
</evidence>
<sequence length="388" mass="42425">MRSFFSRLILFGILFHCYVGIRLIPALPVGRVWDAVMVLWLIASCVIVPQGMQRRDAGANGWRAVRAWAGLLEMGFFSFLLTLTVLRDVTLVLWAIATRVWAGAAAALPFDTWRTESAEVVLLAAFLMTAVGVYNARRRAPVVRVDIPIDDLPPALHGFTIAQISDIHVGPTIRKRYLDPIVDAVNRLDADMVAITGDVVDGSVSALREHTQPLSRLKGRHGVFLCTGNHEYYAGADAWIAEFRRLGIRVLMNEHVMLEHGGTPLLLGGVTDYSGGHFNEAHRSDPARAIAGAPAAARIRLLLAHQPRSAAAAEAAGFTLQLSGHTHGGQFFPWNFAVRVQQPFTAGLVRSGALWLYISRGTGYWGPPIRFAAPSEITHLRLVPGPAR</sequence>
<protein>
    <submittedName>
        <fullName evidence="5">Metallophosphoesterase</fullName>
    </submittedName>
</protein>
<proteinExistence type="predicted"/>
<evidence type="ECO:0000256" key="1">
    <source>
        <dbReference type="ARBA" id="ARBA00022723"/>
    </source>
</evidence>
<keyword evidence="2" id="KW-0378">Hydrolase</keyword>
<dbReference type="InterPro" id="IPR004843">
    <property type="entry name" value="Calcineurin-like_PHP"/>
</dbReference>